<dbReference type="Gene3D" id="3.40.50.1820">
    <property type="entry name" value="alpha/beta hydrolase"/>
    <property type="match status" value="1"/>
</dbReference>
<protein>
    <recommendedName>
        <fullName evidence="6">Esterase</fullName>
    </recommendedName>
</protein>
<evidence type="ECO:0000256" key="1">
    <source>
        <dbReference type="ARBA" id="ARBA00022729"/>
    </source>
</evidence>
<reference evidence="4 5" key="1">
    <citation type="submission" date="2024-05" db="EMBL/GenBank/DDBJ databases">
        <authorList>
            <person name="Duchaud E."/>
        </authorList>
    </citation>
    <scope>NUCLEOTIDE SEQUENCE [LARGE SCALE GENOMIC DNA]</scope>
    <source>
        <strain evidence="4">Ena-SAMPLE-TAB-13-05-2024-13:56:06:370-140308</strain>
    </source>
</reference>
<organism evidence="4 5">
    <name type="scientific">Tenacibaculum polynesiense</name>
    <dbReference type="NCBI Taxonomy" id="3137857"/>
    <lineage>
        <taxon>Bacteria</taxon>
        <taxon>Pseudomonadati</taxon>
        <taxon>Bacteroidota</taxon>
        <taxon>Flavobacteriia</taxon>
        <taxon>Flavobacteriales</taxon>
        <taxon>Flavobacteriaceae</taxon>
        <taxon>Tenacibaculum</taxon>
    </lineage>
</organism>
<feature type="signal peptide" evidence="3">
    <location>
        <begin position="1"/>
        <end position="18"/>
    </location>
</feature>
<evidence type="ECO:0000256" key="3">
    <source>
        <dbReference type="SAM" id="SignalP"/>
    </source>
</evidence>
<dbReference type="InterPro" id="IPR029058">
    <property type="entry name" value="AB_hydrolase_fold"/>
</dbReference>
<dbReference type="InterPro" id="IPR000801">
    <property type="entry name" value="Esterase-like"/>
</dbReference>
<evidence type="ECO:0008006" key="6">
    <source>
        <dbReference type="Google" id="ProtNLM"/>
    </source>
</evidence>
<dbReference type="PANTHER" id="PTHR43037:SF5">
    <property type="entry name" value="FERULOYL ESTERASE"/>
    <property type="match status" value="1"/>
</dbReference>
<proteinExistence type="predicted"/>
<evidence type="ECO:0000256" key="2">
    <source>
        <dbReference type="ARBA" id="ARBA00022801"/>
    </source>
</evidence>
<gene>
    <name evidence="4" type="ORF">T190423A01A_10344</name>
</gene>
<keyword evidence="1 3" id="KW-0732">Signal</keyword>
<comment type="caution">
    <text evidence="4">The sequence shown here is derived from an EMBL/GenBank/DDBJ whole genome shotgun (WGS) entry which is preliminary data.</text>
</comment>
<evidence type="ECO:0000313" key="5">
    <source>
        <dbReference type="Proteomes" id="UP001497527"/>
    </source>
</evidence>
<dbReference type="Pfam" id="PF00756">
    <property type="entry name" value="Esterase"/>
    <property type="match status" value="1"/>
</dbReference>
<sequence length="557" mass="65345">MKHLLAILSLLVFHTSIAQSNYTEVINKATKIAQQEDTLKYNSTLKLLDTAFKKYPDSINGTGLYYASIMASSLKLKDKAFSYLIPLVKMEKDDQGYPGWSFALDSYAQKDYKNLLNDDRWKSLTAIAKKDSITFFEKLKTQQTEFFQTSTINLSNINNPKKLYKSIHKYNTYLPKKQQNYSISLKINNSTESAYLVHLPKHYNPRKKYPVLFFLHGAVRFTEFHKYRIPEITLGGWNKYYTKYGDLSNVILIFPGANKEYNWMLSNKGFYMIPEILKSVKKALNIDDNKVFISGHSNGATGSFSYLMKQPTLFAGFYGFNTQPKVFTGGTFVENGTNRSFVHFSTDQDYYYPPKANDDFTKLMTRINENYQEYRYKGFPHWFPEFKESEPAYKILFNHLEERKRDPFPKQISWEFDDNTYGDIDWISNIKLDTLQSKAQWHKNLNFKITEWLSYNNNDSLVSKKVDKKAFDFPRKSGKVKARYANNSFHIQTSCISTFKINISPEMVNLNKKVKIYINGKIYFDKKVKYNRIFMLEEFLKNGNRTQIWVNQIKLKV</sequence>
<name>A0ABP1ETC8_9FLAO</name>
<dbReference type="RefSeq" id="WP_348715068.1">
    <property type="nucleotide sequence ID" value="NZ_CAXJIO010000010.1"/>
</dbReference>
<dbReference type="EMBL" id="CAXJIO010000010">
    <property type="protein sequence ID" value="CAL2101781.1"/>
    <property type="molecule type" value="Genomic_DNA"/>
</dbReference>
<keyword evidence="5" id="KW-1185">Reference proteome</keyword>
<evidence type="ECO:0000313" key="4">
    <source>
        <dbReference type="EMBL" id="CAL2101781.1"/>
    </source>
</evidence>
<dbReference type="Proteomes" id="UP001497527">
    <property type="component" value="Unassembled WGS sequence"/>
</dbReference>
<dbReference type="SUPFAM" id="SSF53474">
    <property type="entry name" value="alpha/beta-Hydrolases"/>
    <property type="match status" value="1"/>
</dbReference>
<accession>A0ABP1ETC8</accession>
<feature type="chain" id="PRO_5047396787" description="Esterase" evidence="3">
    <location>
        <begin position="19"/>
        <end position="557"/>
    </location>
</feature>
<dbReference type="PANTHER" id="PTHR43037">
    <property type="entry name" value="UNNAMED PRODUCT-RELATED"/>
    <property type="match status" value="1"/>
</dbReference>
<keyword evidence="2" id="KW-0378">Hydrolase</keyword>
<dbReference type="InterPro" id="IPR050955">
    <property type="entry name" value="Plant_Biomass_Hydrol_Est"/>
</dbReference>